<dbReference type="Gene3D" id="3.40.50.1820">
    <property type="entry name" value="alpha/beta hydrolase"/>
    <property type="match status" value="1"/>
</dbReference>
<reference evidence="11 12" key="1">
    <citation type="submission" date="2018-10" db="EMBL/GenBank/DDBJ databases">
        <title>Phylogenomics of Brevibacillus.</title>
        <authorList>
            <person name="Dunlap C."/>
        </authorList>
    </citation>
    <scope>NUCLEOTIDE SEQUENCE [LARGE SCALE GENOMIC DNA]</scope>
    <source>
        <strain evidence="11 12">NRRL NRS 1219</strain>
    </source>
</reference>
<dbReference type="FunFam" id="2.30.38.10:FF:000001">
    <property type="entry name" value="Non-ribosomal peptide synthetase PvdI"/>
    <property type="match status" value="1"/>
</dbReference>
<dbReference type="InterPro" id="IPR010071">
    <property type="entry name" value="AA_adenyl_dom"/>
</dbReference>
<dbReference type="FunFam" id="1.10.1200.10:FF:000005">
    <property type="entry name" value="Nonribosomal peptide synthetase 1"/>
    <property type="match status" value="1"/>
</dbReference>
<dbReference type="SUPFAM" id="SSF53474">
    <property type="entry name" value="alpha/beta-Hydrolases"/>
    <property type="match status" value="1"/>
</dbReference>
<name>A0A3M8BBS6_9BACL</name>
<protein>
    <submittedName>
        <fullName evidence="11">Non-ribosomal peptide synthetase</fullName>
    </submittedName>
</protein>
<keyword evidence="5" id="KW-0436">Ligase</keyword>
<dbReference type="GO" id="GO:0044550">
    <property type="term" value="P:secondary metabolite biosynthetic process"/>
    <property type="evidence" value="ECO:0007669"/>
    <property type="project" value="TreeGrafter"/>
</dbReference>
<dbReference type="SMART" id="SM00823">
    <property type="entry name" value="PKS_PP"/>
    <property type="match status" value="2"/>
</dbReference>
<evidence type="ECO:0000256" key="2">
    <source>
        <dbReference type="ARBA" id="ARBA00006432"/>
    </source>
</evidence>
<evidence type="ECO:0000256" key="5">
    <source>
        <dbReference type="ARBA" id="ARBA00022598"/>
    </source>
</evidence>
<dbReference type="InterPro" id="IPR009081">
    <property type="entry name" value="PP-bd_ACP"/>
</dbReference>
<dbReference type="InterPro" id="IPR025110">
    <property type="entry name" value="AMP-bd_C"/>
</dbReference>
<reference evidence="10 13" key="2">
    <citation type="submission" date="2019-06" db="EMBL/GenBank/DDBJ databases">
        <title>Whole genome shotgun sequence of Brevibacillus agri NBRC 15538.</title>
        <authorList>
            <person name="Hosoyama A."/>
            <person name="Uohara A."/>
            <person name="Ohji S."/>
            <person name="Ichikawa N."/>
        </authorList>
    </citation>
    <scope>NUCLEOTIDE SEQUENCE [LARGE SCALE GENOMIC DNA]</scope>
    <source>
        <strain evidence="10 13">NBRC 15538</strain>
    </source>
</reference>
<dbReference type="GO" id="GO:0043041">
    <property type="term" value="P:amino acid activation for nonribosomal peptide biosynthetic process"/>
    <property type="evidence" value="ECO:0007669"/>
    <property type="project" value="TreeGrafter"/>
</dbReference>
<dbReference type="PANTHER" id="PTHR45527">
    <property type="entry name" value="NONRIBOSOMAL PEPTIDE SYNTHETASE"/>
    <property type="match status" value="1"/>
</dbReference>
<dbReference type="GO" id="GO:0016874">
    <property type="term" value="F:ligase activity"/>
    <property type="evidence" value="ECO:0007669"/>
    <property type="project" value="UniProtKB-KW"/>
</dbReference>
<evidence type="ECO:0000313" key="11">
    <source>
        <dbReference type="EMBL" id="RNB60846.1"/>
    </source>
</evidence>
<dbReference type="GO" id="GO:0017000">
    <property type="term" value="P:antibiotic biosynthetic process"/>
    <property type="evidence" value="ECO:0007669"/>
    <property type="project" value="UniProtKB-KW"/>
</dbReference>
<accession>A0A3M8BBS6</accession>
<dbReference type="InterPro" id="IPR000873">
    <property type="entry name" value="AMP-dep_synth/lig_dom"/>
</dbReference>
<dbReference type="CDD" id="cd05930">
    <property type="entry name" value="A_NRPS"/>
    <property type="match status" value="1"/>
</dbReference>
<keyword evidence="3" id="KW-0596">Phosphopantetheine</keyword>
<dbReference type="PROSITE" id="PS00455">
    <property type="entry name" value="AMP_BINDING"/>
    <property type="match status" value="1"/>
</dbReference>
<dbReference type="Pfam" id="PF00550">
    <property type="entry name" value="PP-binding"/>
    <property type="match status" value="2"/>
</dbReference>
<dbReference type="InterPro" id="IPR020845">
    <property type="entry name" value="AMP-binding_CS"/>
</dbReference>
<dbReference type="Gene3D" id="3.30.300.30">
    <property type="match status" value="1"/>
</dbReference>
<dbReference type="NCBIfam" id="TIGR01733">
    <property type="entry name" value="AA-adenyl-dom"/>
    <property type="match status" value="1"/>
</dbReference>
<dbReference type="InterPro" id="IPR045851">
    <property type="entry name" value="AMP-bd_C_sf"/>
</dbReference>
<evidence type="ECO:0000256" key="8">
    <source>
        <dbReference type="ARBA" id="ARBA00023268"/>
    </source>
</evidence>
<keyword evidence="4" id="KW-0597">Phosphoprotein</keyword>
<dbReference type="PRINTS" id="PR00154">
    <property type="entry name" value="AMPBINDING"/>
</dbReference>
<keyword evidence="8" id="KW-0511">Multifunctional enzyme</keyword>
<organism evidence="11 12">
    <name type="scientific">Brevibacillus agri</name>
    <dbReference type="NCBI Taxonomy" id="51101"/>
    <lineage>
        <taxon>Bacteria</taxon>
        <taxon>Bacillati</taxon>
        <taxon>Bacillota</taxon>
        <taxon>Bacilli</taxon>
        <taxon>Bacillales</taxon>
        <taxon>Paenibacillaceae</taxon>
        <taxon>Brevibacillus</taxon>
    </lineage>
</organism>
<sequence length="1431" mass="161455">MNGTTQTKPDDVEERLKAIWTDVLQRSDVGIHDNFFAIGGHSLKALELEVRIGVEFDLEISLENIFQNLTISELAEYIRRSQDDARSFIKPAPDRPYYPVSWTQKKMFFAYFDGLDNAVIDLRRVPQEIEPYELERAFSYIIKRHKLLRTTVGIKDDAVVQFVHDEAVADSFRLHDWEAPEEQALQEEFIRQCVVEISQPYTLDQLPLFRVGLVRLPQEGSLLILHFHHIIFDATSLQLVYHELACISQGRLLPQLHLQYVDYCVWQNELEKSEAHREKKAFWLDLFGDELPVLNLPLDRPRSHGLISTYGHKNFFLSEQTAKAIQTAAKQYQVTPGIFLTAIYGLLLANYCGQTDITIGMLSSRRYSGLENSIGVFIRTVPIRFQAAAEQAFPDYLQQVKHSLIRSLEHQEYDIDELEETICRQHGVSRTEHPLYRVSLNIHTEMESVTESIIGGEQDTLQSGNAQDIACGVYFLDSGAICLNMEYNMELFEPATIQRMGEHFSVLLEAVLVQPERKLGAYSLLTEAERQQILHFFNKETADLPAEQTLQAIFEQRAEQYADKLAVSCAEHALTYRELNQKANQLARALVDRGVGPGVTAGVMLERSVDMMVALLAVWKAGGAYVPISPDDPPERVTFLLADSQAKVVLVDRDARDSSPQAKSLYLNVKEPAIYSRDDANLAPRSGPADLAYIMYTSGSTGQPKGVMIEHRSVLNRIAWMHKQFPITADDCTLQKTPFTFDVSVWELFGWYFHGARVCFLAPGMERDPEAILATIARERITLLHFVPSMLSSFLSYVEPRMEQEAARLVSLRFLFASGEALLPSTVNSFNRMIHARNGARLINLYGPTETTVEVSWFDCSEDYGEKPARTTIPIGKPIDNIRLYVVDQTDSLQPIGVAGELLISGIGVGRGYVNQPAITAQKFVDDPWSPGSKMYRSGDFVRWMPDGNIEYLGRMDEQVKIRGVRIELGEIENALLELPEVEAAAAAIKTSEADEKLLCLYYVPRDKVEPDELKRYLGKRLPRFLVPDAIMAVKEIPLTASGKANRKLLPTPAVAVDFRADELPVSELEKKLAAICQKVLHIEQLGVRTNLFSVGANSLKIILIAAQIRREMNMDIPVSDVYTKPTIAEIAAYLQAEALSAAAGDDHDLVLINKGSAEAPPLFLIHDISGSIDAYFELVHHLGDRFTCYGIPAERSDGERSREITIEALATSYLEKIKKVQGEGPYNMAGWSLGGLLAFEITRQLEADGDEVEMLVLIDSSPPLLHQHLQHPDPAVVASFRQQMAQMVTAAEWIARLEQETTLYGLYKQVAQYMEHHHLTYEALEAVLPKEMMQAIPAYAYGERTDFYRYVHLFLDLQHAYVHYQPPRKVFAQAHLVRAQKSAIAEDKWNGFFYRPVSRHEVAGDHYSIFKEPAVREMASIFAAIAPERG</sequence>
<dbReference type="SUPFAM" id="SSF52777">
    <property type="entry name" value="CoA-dependent acyltransferases"/>
    <property type="match status" value="2"/>
</dbReference>
<dbReference type="PANTHER" id="PTHR45527:SF1">
    <property type="entry name" value="FATTY ACID SYNTHASE"/>
    <property type="match status" value="1"/>
</dbReference>
<evidence type="ECO:0000313" key="12">
    <source>
        <dbReference type="Proteomes" id="UP000276178"/>
    </source>
</evidence>
<dbReference type="Pfam" id="PF00501">
    <property type="entry name" value="AMP-binding"/>
    <property type="match status" value="1"/>
</dbReference>
<evidence type="ECO:0000256" key="7">
    <source>
        <dbReference type="ARBA" id="ARBA00023194"/>
    </source>
</evidence>
<dbReference type="GO" id="GO:0008610">
    <property type="term" value="P:lipid biosynthetic process"/>
    <property type="evidence" value="ECO:0007669"/>
    <property type="project" value="UniProtKB-ARBA"/>
</dbReference>
<dbReference type="Gene3D" id="3.40.50.980">
    <property type="match status" value="2"/>
</dbReference>
<evidence type="ECO:0000313" key="10">
    <source>
        <dbReference type="EMBL" id="GED24489.1"/>
    </source>
</evidence>
<comment type="caution">
    <text evidence="11">The sequence shown here is derived from an EMBL/GenBank/DDBJ whole genome shotgun (WGS) entry which is preliminary data.</text>
</comment>
<dbReference type="Gene3D" id="3.30.559.30">
    <property type="entry name" value="Nonribosomal peptide synthetase, condensation domain"/>
    <property type="match status" value="1"/>
</dbReference>
<dbReference type="InterPro" id="IPR020459">
    <property type="entry name" value="AMP-binding"/>
</dbReference>
<dbReference type="InterPro" id="IPR023213">
    <property type="entry name" value="CAT-like_dom_sf"/>
</dbReference>
<dbReference type="InterPro" id="IPR006162">
    <property type="entry name" value="Ppantetheine_attach_site"/>
</dbReference>
<dbReference type="SUPFAM" id="SSF47336">
    <property type="entry name" value="ACP-like"/>
    <property type="match status" value="2"/>
</dbReference>
<evidence type="ECO:0000256" key="6">
    <source>
        <dbReference type="ARBA" id="ARBA00022737"/>
    </source>
</evidence>
<dbReference type="FunFam" id="3.40.50.980:FF:000001">
    <property type="entry name" value="Non-ribosomal peptide synthetase"/>
    <property type="match status" value="1"/>
</dbReference>
<dbReference type="FunFam" id="3.40.50.980:FF:000002">
    <property type="entry name" value="Enterobactin synthetase component F"/>
    <property type="match status" value="1"/>
</dbReference>
<dbReference type="GO" id="GO:0005829">
    <property type="term" value="C:cytosol"/>
    <property type="evidence" value="ECO:0007669"/>
    <property type="project" value="TreeGrafter"/>
</dbReference>
<dbReference type="PROSITE" id="PS00012">
    <property type="entry name" value="PHOSPHOPANTETHEINE"/>
    <property type="match status" value="1"/>
</dbReference>
<dbReference type="InterPro" id="IPR029058">
    <property type="entry name" value="AB_hydrolase_fold"/>
</dbReference>
<dbReference type="Proteomes" id="UP000276178">
    <property type="component" value="Unassembled WGS sequence"/>
</dbReference>
<comment type="similarity">
    <text evidence="2">Belongs to the ATP-dependent AMP-binding enzyme family.</text>
</comment>
<dbReference type="Pfam" id="PF00668">
    <property type="entry name" value="Condensation"/>
    <property type="match status" value="1"/>
</dbReference>
<comment type="cofactor">
    <cofactor evidence="1">
        <name>pantetheine 4'-phosphate</name>
        <dbReference type="ChEBI" id="CHEBI:47942"/>
    </cofactor>
</comment>
<feature type="domain" description="Carrier" evidence="9">
    <location>
        <begin position="7"/>
        <end position="82"/>
    </location>
</feature>
<evidence type="ECO:0000259" key="9">
    <source>
        <dbReference type="PROSITE" id="PS50075"/>
    </source>
</evidence>
<keyword evidence="6" id="KW-0677">Repeat</keyword>
<keyword evidence="13" id="KW-1185">Reference proteome</keyword>
<dbReference type="InterPro" id="IPR001242">
    <property type="entry name" value="Condensation_dom"/>
</dbReference>
<dbReference type="PROSITE" id="PS50075">
    <property type="entry name" value="CARRIER"/>
    <property type="match status" value="2"/>
</dbReference>
<gene>
    <name evidence="10" type="ORF">BAG01nite_05910</name>
    <name evidence="11" type="ORF">EB820_01570</name>
</gene>
<evidence type="ECO:0000256" key="1">
    <source>
        <dbReference type="ARBA" id="ARBA00001957"/>
    </source>
</evidence>
<keyword evidence="7" id="KW-0045">Antibiotic biosynthesis</keyword>
<dbReference type="Pfam" id="PF00975">
    <property type="entry name" value="Thioesterase"/>
    <property type="match status" value="1"/>
</dbReference>
<dbReference type="GO" id="GO:0031177">
    <property type="term" value="F:phosphopantetheine binding"/>
    <property type="evidence" value="ECO:0007669"/>
    <property type="project" value="InterPro"/>
</dbReference>
<dbReference type="Pfam" id="PF13193">
    <property type="entry name" value="AMP-binding_C"/>
    <property type="match status" value="1"/>
</dbReference>
<dbReference type="EMBL" id="RHHN01000008">
    <property type="protein sequence ID" value="RNB60846.1"/>
    <property type="molecule type" value="Genomic_DNA"/>
</dbReference>
<feature type="domain" description="Carrier" evidence="9">
    <location>
        <begin position="1064"/>
        <end position="1139"/>
    </location>
</feature>
<dbReference type="InterPro" id="IPR036736">
    <property type="entry name" value="ACP-like_sf"/>
</dbReference>
<dbReference type="Gene3D" id="3.30.559.10">
    <property type="entry name" value="Chloramphenicol acetyltransferase-like domain"/>
    <property type="match status" value="1"/>
</dbReference>
<dbReference type="RefSeq" id="WP_122952452.1">
    <property type="nucleotide sequence ID" value="NZ_BJOD01000004.1"/>
</dbReference>
<dbReference type="SUPFAM" id="SSF56801">
    <property type="entry name" value="Acetyl-CoA synthetase-like"/>
    <property type="match status" value="1"/>
</dbReference>
<proteinExistence type="inferred from homology"/>
<dbReference type="GeneID" id="82811605"/>
<dbReference type="FunFam" id="3.40.50.12780:FF:000012">
    <property type="entry name" value="Non-ribosomal peptide synthetase"/>
    <property type="match status" value="1"/>
</dbReference>
<evidence type="ECO:0000256" key="4">
    <source>
        <dbReference type="ARBA" id="ARBA00022553"/>
    </source>
</evidence>
<evidence type="ECO:0000256" key="3">
    <source>
        <dbReference type="ARBA" id="ARBA00022450"/>
    </source>
</evidence>
<dbReference type="EMBL" id="BJOD01000004">
    <property type="protein sequence ID" value="GED24489.1"/>
    <property type="molecule type" value="Genomic_DNA"/>
</dbReference>
<dbReference type="InterPro" id="IPR001031">
    <property type="entry name" value="Thioesterase"/>
</dbReference>
<dbReference type="Proteomes" id="UP000317180">
    <property type="component" value="Unassembled WGS sequence"/>
</dbReference>
<dbReference type="Gene3D" id="1.10.1200.10">
    <property type="entry name" value="ACP-like"/>
    <property type="match status" value="2"/>
</dbReference>
<dbReference type="InterPro" id="IPR020806">
    <property type="entry name" value="PKS_PP-bd"/>
</dbReference>
<dbReference type="OrthoDB" id="9765680at2"/>
<evidence type="ECO:0000313" key="13">
    <source>
        <dbReference type="Proteomes" id="UP000317180"/>
    </source>
</evidence>
<dbReference type="Gene3D" id="2.30.38.10">
    <property type="entry name" value="Luciferase, Domain 3"/>
    <property type="match status" value="1"/>
</dbReference>